<dbReference type="Proteomes" id="UP001139494">
    <property type="component" value="Unassembled WGS sequence"/>
</dbReference>
<proteinExistence type="predicted"/>
<dbReference type="Pfam" id="PF00551">
    <property type="entry name" value="Formyl_trans_N"/>
    <property type="match status" value="1"/>
</dbReference>
<evidence type="ECO:0000259" key="1">
    <source>
        <dbReference type="Pfam" id="PF00551"/>
    </source>
</evidence>
<dbReference type="InterPro" id="IPR002376">
    <property type="entry name" value="Formyl_transf_N"/>
</dbReference>
<keyword evidence="3" id="KW-1185">Reference proteome</keyword>
<comment type="caution">
    <text evidence="2">The sequence shown here is derived from an EMBL/GenBank/DDBJ whole genome shotgun (WGS) entry which is preliminary data.</text>
</comment>
<sequence length="265" mass="29863">MTEEPIRVAVLLNSESVNEWQRRVLVSLFESEEIDANLVTVIINSADTGDSTIRTHLSELSLWKVLRLFHLLKYQFTGQPWYKKRTVLSDIDFFDDLDKIYTQPQPTDGLGNELSSEAVECLDKTDIAVRFGFGIVVGDALTAPTYGILSYHHGDLRRYRGRPAGFHEFVRGEPTAGVTVQKLNESLDGGDIAAFREIDIHDATSWPAVLSRLYEASPDLLPIAVTNCVTGNMQTDPDTGALYTIPSTRETLMYLREKMKRYSDR</sequence>
<feature type="domain" description="Formyl transferase N-terminal" evidence="1">
    <location>
        <begin position="125"/>
        <end position="224"/>
    </location>
</feature>
<dbReference type="SUPFAM" id="SSF53328">
    <property type="entry name" value="Formyltransferase"/>
    <property type="match status" value="1"/>
</dbReference>
<name>A0A9R1D6Z9_9EURY</name>
<evidence type="ECO:0000313" key="3">
    <source>
        <dbReference type="Proteomes" id="UP001139494"/>
    </source>
</evidence>
<dbReference type="EMBL" id="JAHLKM010000050">
    <property type="protein sequence ID" value="MCQ4334961.1"/>
    <property type="molecule type" value="Genomic_DNA"/>
</dbReference>
<reference evidence="2" key="1">
    <citation type="journal article" date="2023" name="Front. Microbiol.">
        <title>Genomic-based phylogenetic and metabolic analyses of the genus Natronomonas, and description of Natronomonas aquatica sp. nov.</title>
        <authorList>
            <person name="Garcia-Roldan A."/>
            <person name="Duran-Viseras A."/>
            <person name="de la Haba R.R."/>
            <person name="Corral P."/>
            <person name="Sanchez-Porro C."/>
            <person name="Ventosa A."/>
        </authorList>
    </citation>
    <scope>NUCLEOTIDE SEQUENCE</scope>
    <source>
        <strain evidence="2">F2-12</strain>
    </source>
</reference>
<evidence type="ECO:0000313" key="2">
    <source>
        <dbReference type="EMBL" id="MCQ4334961.1"/>
    </source>
</evidence>
<organism evidence="2 3">
    <name type="scientific">Natronomonas aquatica</name>
    <dbReference type="NCBI Taxonomy" id="2841590"/>
    <lineage>
        <taxon>Archaea</taxon>
        <taxon>Methanobacteriati</taxon>
        <taxon>Methanobacteriota</taxon>
        <taxon>Stenosarchaea group</taxon>
        <taxon>Halobacteria</taxon>
        <taxon>Halobacteriales</taxon>
        <taxon>Natronomonadaceae</taxon>
        <taxon>Natronomonas</taxon>
    </lineage>
</organism>
<dbReference type="AlphaFoldDB" id="A0A9R1D6Z9"/>
<gene>
    <name evidence="2" type="ORF">KM295_16030</name>
</gene>
<dbReference type="RefSeq" id="WP_256031288.1">
    <property type="nucleotide sequence ID" value="NZ_JAHLKM010000050.1"/>
</dbReference>
<dbReference type="InterPro" id="IPR036477">
    <property type="entry name" value="Formyl_transf_N_sf"/>
</dbReference>
<accession>A0A9R1D6Z9</accession>
<protein>
    <recommendedName>
        <fullName evidence="1">Formyl transferase N-terminal domain-containing protein</fullName>
    </recommendedName>
</protein>
<dbReference type="Gene3D" id="3.40.50.170">
    <property type="entry name" value="Formyl transferase, N-terminal domain"/>
    <property type="match status" value="1"/>
</dbReference>